<keyword evidence="3" id="KW-1185">Reference proteome</keyword>
<dbReference type="OrthoDB" id="9776116at2"/>
<dbReference type="InterPro" id="IPR002881">
    <property type="entry name" value="DUF58"/>
</dbReference>
<reference evidence="2 3" key="1">
    <citation type="submission" date="2017-02" db="EMBL/GenBank/DDBJ databases">
        <authorList>
            <person name="Peterson S.W."/>
        </authorList>
    </citation>
    <scope>NUCLEOTIDE SEQUENCE [LARGE SCALE GENOMIC DNA]</scope>
    <source>
        <strain evidence="2 3">ATCC 17233</strain>
    </source>
</reference>
<proteinExistence type="predicted"/>
<gene>
    <name evidence="2" type="ORF">SAMN02745110_00749</name>
</gene>
<sequence>MDYDSLSKIRAQVALYTNKKTTNILDGDFTSVFRGRSMDFDDLREYAYGDNIRDIDWKSSSKTGKTLVRRFIAEKKHSILFVVDTGVKMLADTSANEEKAEIAIDTFGTIAYLVEKHGDDFALMQDTDGGIDFSYFKSGPAHFEDLMARCRRNIGKDGKKKITGMLDYIADKIKRKMIIILITDMVGMHDVNEEILRHITVNNDLLVLNIDDAYLYGEDVYDVTRKKYEDDYVSHREKLYKAEKAERDKRYKKLEKLYTRYGVSLVSLQKESEIIDKVVELFERHKHENIG</sequence>
<evidence type="ECO:0000259" key="1">
    <source>
        <dbReference type="Pfam" id="PF01882"/>
    </source>
</evidence>
<dbReference type="EMBL" id="FUXA01000005">
    <property type="protein sequence ID" value="SJZ51365.1"/>
    <property type="molecule type" value="Genomic_DNA"/>
</dbReference>
<dbReference type="AlphaFoldDB" id="A0A1T4L9D0"/>
<evidence type="ECO:0000313" key="3">
    <source>
        <dbReference type="Proteomes" id="UP000189857"/>
    </source>
</evidence>
<feature type="domain" description="DUF58" evidence="1">
    <location>
        <begin position="42"/>
        <end position="212"/>
    </location>
</feature>
<protein>
    <recommendedName>
        <fullName evidence="1">DUF58 domain-containing protein</fullName>
    </recommendedName>
</protein>
<organism evidence="2 3">
    <name type="scientific">Eubacterium ruminantium</name>
    <dbReference type="NCBI Taxonomy" id="42322"/>
    <lineage>
        <taxon>Bacteria</taxon>
        <taxon>Bacillati</taxon>
        <taxon>Bacillota</taxon>
        <taxon>Clostridia</taxon>
        <taxon>Eubacteriales</taxon>
        <taxon>Eubacteriaceae</taxon>
        <taxon>Eubacterium</taxon>
    </lineage>
</organism>
<dbReference type="RefSeq" id="WP_078786515.1">
    <property type="nucleotide sequence ID" value="NZ_FMTO01000005.1"/>
</dbReference>
<evidence type="ECO:0000313" key="2">
    <source>
        <dbReference type="EMBL" id="SJZ51365.1"/>
    </source>
</evidence>
<dbReference type="Proteomes" id="UP000189857">
    <property type="component" value="Unassembled WGS sequence"/>
</dbReference>
<dbReference type="Pfam" id="PF01882">
    <property type="entry name" value="DUF58"/>
    <property type="match status" value="1"/>
</dbReference>
<accession>A0A1T4L9D0</accession>
<dbReference type="PANTHER" id="PTHR33608">
    <property type="entry name" value="BLL2464 PROTEIN"/>
    <property type="match status" value="1"/>
</dbReference>
<dbReference type="PANTHER" id="PTHR33608:SF6">
    <property type="entry name" value="BLL2464 PROTEIN"/>
    <property type="match status" value="1"/>
</dbReference>
<name>A0A1T4L9D0_9FIRM</name>